<dbReference type="RefSeq" id="WP_345692713.1">
    <property type="nucleotide sequence ID" value="NZ_BAABIT010000001.1"/>
</dbReference>
<evidence type="ECO:0000313" key="1">
    <source>
        <dbReference type="EMBL" id="MFC5022144.1"/>
    </source>
</evidence>
<gene>
    <name evidence="1" type="ORF">ACFPM3_08335</name>
</gene>
<accession>A0ABV9X9I9</accession>
<protein>
    <submittedName>
        <fullName evidence="1">Uncharacterized protein</fullName>
    </submittedName>
</protein>
<keyword evidence="2" id="KW-1185">Reference proteome</keyword>
<organism evidence="1 2">
    <name type="scientific">Streptomyces coeruleoprunus</name>
    <dbReference type="NCBI Taxonomy" id="285563"/>
    <lineage>
        <taxon>Bacteria</taxon>
        <taxon>Bacillati</taxon>
        <taxon>Actinomycetota</taxon>
        <taxon>Actinomycetes</taxon>
        <taxon>Kitasatosporales</taxon>
        <taxon>Streptomycetaceae</taxon>
        <taxon>Streptomyces</taxon>
    </lineage>
</organism>
<sequence>MARWWASRIAAGALHPMDGLWLIHEGATAELGHPPALRPFARIVAELVAL</sequence>
<reference evidence="2" key="1">
    <citation type="journal article" date="2019" name="Int. J. Syst. Evol. Microbiol.">
        <title>The Global Catalogue of Microorganisms (GCM) 10K type strain sequencing project: providing services to taxonomists for standard genome sequencing and annotation.</title>
        <authorList>
            <consortium name="The Broad Institute Genomics Platform"/>
            <consortium name="The Broad Institute Genome Sequencing Center for Infectious Disease"/>
            <person name="Wu L."/>
            <person name="Ma J."/>
        </authorList>
    </citation>
    <scope>NUCLEOTIDE SEQUENCE [LARGE SCALE GENOMIC DNA]</scope>
    <source>
        <strain evidence="2">CGMCC 4.1648</strain>
    </source>
</reference>
<proteinExistence type="predicted"/>
<dbReference type="EMBL" id="JBHSJD010000006">
    <property type="protein sequence ID" value="MFC5022144.1"/>
    <property type="molecule type" value="Genomic_DNA"/>
</dbReference>
<name>A0ABV9X9I9_9ACTN</name>
<evidence type="ECO:0000313" key="2">
    <source>
        <dbReference type="Proteomes" id="UP001595829"/>
    </source>
</evidence>
<dbReference type="Proteomes" id="UP001595829">
    <property type="component" value="Unassembled WGS sequence"/>
</dbReference>
<comment type="caution">
    <text evidence="1">The sequence shown here is derived from an EMBL/GenBank/DDBJ whole genome shotgun (WGS) entry which is preliminary data.</text>
</comment>